<dbReference type="Gene3D" id="1.10.10.60">
    <property type="entry name" value="Homeodomain-like"/>
    <property type="match status" value="1"/>
</dbReference>
<keyword evidence="1" id="KW-0238">DNA-binding</keyword>
<sequence length="108" mass="12784">MQKVGTDPKLTMAAWENDVKGNARKITHRRKKGKFTQQQKTIVEKCFDEGEQDKKKRYTTSSCQKLMSDKLGQHFTLTENQIASYWSNYRKRKREGSKQKQNKKQKLN</sequence>
<accession>A0A7D9E4R4</accession>
<evidence type="ECO:0000313" key="4">
    <source>
        <dbReference type="Proteomes" id="UP001152795"/>
    </source>
</evidence>
<feature type="region of interest" description="Disordered" evidence="2">
    <location>
        <begin position="89"/>
        <end position="108"/>
    </location>
</feature>
<name>A0A7D9E4R4_PARCT</name>
<feature type="DNA-binding region" description="Homeobox" evidence="1">
    <location>
        <begin position="28"/>
        <end position="97"/>
    </location>
</feature>
<dbReference type="InterPro" id="IPR009057">
    <property type="entry name" value="Homeodomain-like_sf"/>
</dbReference>
<dbReference type="InterPro" id="IPR001356">
    <property type="entry name" value="HD"/>
</dbReference>
<dbReference type="GO" id="GO:0005634">
    <property type="term" value="C:nucleus"/>
    <property type="evidence" value="ECO:0007669"/>
    <property type="project" value="UniProtKB-SubCell"/>
</dbReference>
<dbReference type="PROSITE" id="PS50071">
    <property type="entry name" value="HOMEOBOX_2"/>
    <property type="match status" value="1"/>
</dbReference>
<keyword evidence="4" id="KW-1185">Reference proteome</keyword>
<evidence type="ECO:0000313" key="3">
    <source>
        <dbReference type="EMBL" id="CAB4000694.1"/>
    </source>
</evidence>
<keyword evidence="1" id="KW-0371">Homeobox</keyword>
<dbReference type="EMBL" id="CACRXK020003897">
    <property type="protein sequence ID" value="CAB4000694.1"/>
    <property type="molecule type" value="Genomic_DNA"/>
</dbReference>
<dbReference type="GO" id="GO:0003677">
    <property type="term" value="F:DNA binding"/>
    <property type="evidence" value="ECO:0007669"/>
    <property type="project" value="UniProtKB-UniRule"/>
</dbReference>
<protein>
    <submittedName>
        <fullName evidence="3">---NA</fullName>
    </submittedName>
</protein>
<comment type="caution">
    <text evidence="3">The sequence shown here is derived from an EMBL/GenBank/DDBJ whole genome shotgun (WGS) entry which is preliminary data.</text>
</comment>
<reference evidence="3" key="1">
    <citation type="submission" date="2020-04" db="EMBL/GenBank/DDBJ databases">
        <authorList>
            <person name="Alioto T."/>
            <person name="Alioto T."/>
            <person name="Gomez Garrido J."/>
        </authorList>
    </citation>
    <scope>NUCLEOTIDE SEQUENCE</scope>
    <source>
        <strain evidence="3">A484AB</strain>
    </source>
</reference>
<keyword evidence="1" id="KW-0539">Nucleus</keyword>
<dbReference type="SUPFAM" id="SSF46689">
    <property type="entry name" value="Homeodomain-like"/>
    <property type="match status" value="1"/>
</dbReference>
<evidence type="ECO:0000256" key="1">
    <source>
        <dbReference type="PROSITE-ProRule" id="PRU00108"/>
    </source>
</evidence>
<proteinExistence type="predicted"/>
<dbReference type="Proteomes" id="UP001152795">
    <property type="component" value="Unassembled WGS sequence"/>
</dbReference>
<comment type="subcellular location">
    <subcellularLocation>
        <location evidence="1">Nucleus</location>
    </subcellularLocation>
</comment>
<dbReference type="AlphaFoldDB" id="A0A7D9E4R4"/>
<evidence type="ECO:0000256" key="2">
    <source>
        <dbReference type="SAM" id="MobiDB-lite"/>
    </source>
</evidence>
<organism evidence="3 4">
    <name type="scientific">Paramuricea clavata</name>
    <name type="common">Red gorgonian</name>
    <name type="synonym">Violescent sea-whip</name>
    <dbReference type="NCBI Taxonomy" id="317549"/>
    <lineage>
        <taxon>Eukaryota</taxon>
        <taxon>Metazoa</taxon>
        <taxon>Cnidaria</taxon>
        <taxon>Anthozoa</taxon>
        <taxon>Octocorallia</taxon>
        <taxon>Malacalcyonacea</taxon>
        <taxon>Plexauridae</taxon>
        <taxon>Paramuricea</taxon>
    </lineage>
</organism>
<gene>
    <name evidence="3" type="ORF">PACLA_8A013850</name>
</gene>